<evidence type="ECO:0000259" key="2">
    <source>
        <dbReference type="PROSITE" id="PS51840"/>
    </source>
</evidence>
<organism evidence="3 4">
    <name type="scientific">Babjeviella inositovora NRRL Y-12698</name>
    <dbReference type="NCBI Taxonomy" id="984486"/>
    <lineage>
        <taxon>Eukaryota</taxon>
        <taxon>Fungi</taxon>
        <taxon>Dikarya</taxon>
        <taxon>Ascomycota</taxon>
        <taxon>Saccharomycotina</taxon>
        <taxon>Pichiomycetes</taxon>
        <taxon>Serinales incertae sedis</taxon>
        <taxon>Babjeviella</taxon>
    </lineage>
</organism>
<dbReference type="GeneID" id="30148867"/>
<feature type="compositionally biased region" description="Polar residues" evidence="1">
    <location>
        <begin position="228"/>
        <end position="240"/>
    </location>
</feature>
<dbReference type="OrthoDB" id="3365224at2759"/>
<dbReference type="Proteomes" id="UP000094336">
    <property type="component" value="Unassembled WGS sequence"/>
</dbReference>
<dbReference type="RefSeq" id="XP_018984815.1">
    <property type="nucleotide sequence ID" value="XM_019131014.1"/>
</dbReference>
<dbReference type="InterPro" id="IPR019448">
    <property type="entry name" value="NT-C2"/>
</dbReference>
<dbReference type="EMBL" id="KV454432">
    <property type="protein sequence ID" value="ODQ79487.1"/>
    <property type="molecule type" value="Genomic_DNA"/>
</dbReference>
<sequence>MSLLSSSKKNVKYNVSLSFQELTNVPQPVGSCVIKYFASSSATNDLKALKNKPTPPCKILNFKCRINYETKFRSTLAINAKSGKLAKEKKLVLLMYYSTTEGDATVQALGRLKLEYMGRVEINLSEFLHDHANQAETHRYLLQDAKVNSILTLKLGLTPVDVSNSLIGLSPSRTSTSNSSFVSTNTASDNDSALGLHSSSSGLLPDKRTLRTSQSYGSVPPSPLLEVTSDSGSASRQLTSKPHALKHALSQSSSPTASSINESDSRASLDSARKGIFIASAKPLIHHKTQSPNADVVKPLIIDPIINKFYNKICDISWDQRQGEFSPQECVDDIFNGGTGWAKNEDGVYLIDQRQAASDYANELENEDHLPWLVGSTTGDDTKEFAGGYKYRDNGKTGLVYEEGVRLDMRSWTINSVS</sequence>
<dbReference type="InterPro" id="IPR039931">
    <property type="entry name" value="EEIG1/2-like"/>
</dbReference>
<evidence type="ECO:0000313" key="4">
    <source>
        <dbReference type="Proteomes" id="UP000094336"/>
    </source>
</evidence>
<gene>
    <name evidence="3" type="ORF">BABINDRAFT_176389</name>
</gene>
<reference evidence="4" key="1">
    <citation type="submission" date="2016-05" db="EMBL/GenBank/DDBJ databases">
        <title>Comparative genomics of biotechnologically important yeasts.</title>
        <authorList>
            <consortium name="DOE Joint Genome Institute"/>
            <person name="Riley R."/>
            <person name="Haridas S."/>
            <person name="Wolfe K.H."/>
            <person name="Lopes M.R."/>
            <person name="Hittinger C.T."/>
            <person name="Goker M."/>
            <person name="Salamov A."/>
            <person name="Wisecaver J."/>
            <person name="Long T.M."/>
            <person name="Aerts A.L."/>
            <person name="Barry K."/>
            <person name="Choi C."/>
            <person name="Clum A."/>
            <person name="Coughlan A.Y."/>
            <person name="Deshpande S."/>
            <person name="Douglass A.P."/>
            <person name="Hanson S.J."/>
            <person name="Klenk H.-P."/>
            <person name="Labutti K."/>
            <person name="Lapidus A."/>
            <person name="Lindquist E."/>
            <person name="Lipzen A."/>
            <person name="Meier-Kolthoff J.P."/>
            <person name="Ohm R.A."/>
            <person name="Otillar R.P."/>
            <person name="Pangilinan J."/>
            <person name="Peng Y."/>
            <person name="Rokas A."/>
            <person name="Rosa C.A."/>
            <person name="Scheuner C."/>
            <person name="Sibirny A.A."/>
            <person name="Slot J.C."/>
            <person name="Stielow J.B."/>
            <person name="Sun H."/>
            <person name="Kurtzman C.P."/>
            <person name="Blackwell M."/>
            <person name="Grigoriev I.V."/>
            <person name="Jeffries T.W."/>
        </authorList>
    </citation>
    <scope>NUCLEOTIDE SEQUENCE [LARGE SCALE GENOMIC DNA]</scope>
    <source>
        <strain evidence="4">NRRL Y-12698</strain>
    </source>
</reference>
<proteinExistence type="predicted"/>
<dbReference type="STRING" id="984486.A0A1E3QRB1"/>
<dbReference type="PANTHER" id="PTHR21456">
    <property type="entry name" value="FAMILY WITH SEQUENCE SIMILARITY 102"/>
    <property type="match status" value="1"/>
</dbReference>
<evidence type="ECO:0000313" key="3">
    <source>
        <dbReference type="EMBL" id="ODQ79487.1"/>
    </source>
</evidence>
<keyword evidence="4" id="KW-1185">Reference proteome</keyword>
<feature type="compositionally biased region" description="Low complexity" evidence="1">
    <location>
        <begin position="170"/>
        <end position="204"/>
    </location>
</feature>
<dbReference type="AlphaFoldDB" id="A0A1E3QRB1"/>
<evidence type="ECO:0000256" key="1">
    <source>
        <dbReference type="SAM" id="MobiDB-lite"/>
    </source>
</evidence>
<accession>A0A1E3QRB1</accession>
<protein>
    <recommendedName>
        <fullName evidence="2">C2 NT-type domain-containing protein</fullName>
    </recommendedName>
</protein>
<feature type="compositionally biased region" description="Low complexity" evidence="1">
    <location>
        <begin position="250"/>
        <end position="259"/>
    </location>
</feature>
<feature type="region of interest" description="Disordered" evidence="1">
    <location>
        <begin position="168"/>
        <end position="266"/>
    </location>
</feature>
<dbReference type="PROSITE" id="PS51840">
    <property type="entry name" value="C2_NT"/>
    <property type="match status" value="1"/>
</dbReference>
<feature type="domain" description="C2 NT-type" evidence="2">
    <location>
        <begin position="3"/>
        <end position="159"/>
    </location>
</feature>
<dbReference type="PANTHER" id="PTHR21456:SF1">
    <property type="entry name" value="C2 NT-TYPE DOMAIN-CONTAINING PROTEIN"/>
    <property type="match status" value="1"/>
</dbReference>
<name>A0A1E3QRB1_9ASCO</name>
<dbReference type="Pfam" id="PF10358">
    <property type="entry name" value="NT-C2"/>
    <property type="match status" value="1"/>
</dbReference>